<keyword evidence="1" id="KW-0812">Transmembrane</keyword>
<protein>
    <submittedName>
        <fullName evidence="2">Uncharacterized protein</fullName>
    </submittedName>
</protein>
<evidence type="ECO:0000313" key="3">
    <source>
        <dbReference type="Proteomes" id="UP000230956"/>
    </source>
</evidence>
<sequence length="121" mass="13439">MRQFKPKGRSIIHKVALISGLFAAALAVYYWVRMVFTNPYNGPVRSDVVFNTFVMVLLPACLAMASILIKKPLLMYGAFLLALPTGFYMALTPGIFKWYGVVLVLYLASAILMTLDSKARA</sequence>
<dbReference type="Proteomes" id="UP000230956">
    <property type="component" value="Unassembled WGS sequence"/>
</dbReference>
<keyword evidence="1" id="KW-0472">Membrane</keyword>
<name>A0A2M7T6W6_9ACTN</name>
<feature type="transmembrane region" description="Helical" evidence="1">
    <location>
        <begin position="48"/>
        <end position="68"/>
    </location>
</feature>
<organism evidence="2 3">
    <name type="scientific">Candidatus Aquicultor secundus</name>
    <dbReference type="NCBI Taxonomy" id="1973895"/>
    <lineage>
        <taxon>Bacteria</taxon>
        <taxon>Bacillati</taxon>
        <taxon>Actinomycetota</taxon>
        <taxon>Candidatus Aquicultoria</taxon>
        <taxon>Candidatus Aquicultorales</taxon>
        <taxon>Candidatus Aquicultoraceae</taxon>
        <taxon>Candidatus Aquicultor</taxon>
    </lineage>
</organism>
<comment type="caution">
    <text evidence="2">The sequence shown here is derived from an EMBL/GenBank/DDBJ whole genome shotgun (WGS) entry which is preliminary data.</text>
</comment>
<dbReference type="EMBL" id="PFNG01000177">
    <property type="protein sequence ID" value="PIZ37205.1"/>
    <property type="molecule type" value="Genomic_DNA"/>
</dbReference>
<accession>A0A2M7T6W6</accession>
<dbReference type="RefSeq" id="WP_286678301.1">
    <property type="nucleotide sequence ID" value="NZ_MNXI01000073.1"/>
</dbReference>
<evidence type="ECO:0000256" key="1">
    <source>
        <dbReference type="SAM" id="Phobius"/>
    </source>
</evidence>
<feature type="transmembrane region" description="Helical" evidence="1">
    <location>
        <begin position="73"/>
        <end position="90"/>
    </location>
</feature>
<dbReference type="AlphaFoldDB" id="A0A2M7T6W6"/>
<keyword evidence="1" id="KW-1133">Transmembrane helix</keyword>
<proteinExistence type="predicted"/>
<evidence type="ECO:0000313" key="2">
    <source>
        <dbReference type="EMBL" id="PIZ37205.1"/>
    </source>
</evidence>
<gene>
    <name evidence="2" type="ORF">COY37_07455</name>
</gene>
<feature type="transmembrane region" description="Helical" evidence="1">
    <location>
        <begin position="12"/>
        <end position="32"/>
    </location>
</feature>
<feature type="transmembrane region" description="Helical" evidence="1">
    <location>
        <begin position="96"/>
        <end position="115"/>
    </location>
</feature>
<reference evidence="3" key="1">
    <citation type="submission" date="2017-09" db="EMBL/GenBank/DDBJ databases">
        <title>Depth-based differentiation of microbial function through sediment-hosted aquifers and enrichment of novel symbionts in the deep terrestrial subsurface.</title>
        <authorList>
            <person name="Probst A.J."/>
            <person name="Ladd B."/>
            <person name="Jarett J.K."/>
            <person name="Geller-Mcgrath D.E."/>
            <person name="Sieber C.M.K."/>
            <person name="Emerson J.B."/>
            <person name="Anantharaman K."/>
            <person name="Thomas B.C."/>
            <person name="Malmstrom R."/>
            <person name="Stieglmeier M."/>
            <person name="Klingl A."/>
            <person name="Woyke T."/>
            <person name="Ryan C.M."/>
            <person name="Banfield J.F."/>
        </authorList>
    </citation>
    <scope>NUCLEOTIDE SEQUENCE [LARGE SCALE GENOMIC DNA]</scope>
</reference>